<organism evidence="1 2">
    <name type="scientific">Nephila pilipes</name>
    <name type="common">Giant wood spider</name>
    <name type="synonym">Nephila maculata</name>
    <dbReference type="NCBI Taxonomy" id="299642"/>
    <lineage>
        <taxon>Eukaryota</taxon>
        <taxon>Metazoa</taxon>
        <taxon>Ecdysozoa</taxon>
        <taxon>Arthropoda</taxon>
        <taxon>Chelicerata</taxon>
        <taxon>Arachnida</taxon>
        <taxon>Araneae</taxon>
        <taxon>Araneomorphae</taxon>
        <taxon>Entelegynae</taxon>
        <taxon>Araneoidea</taxon>
        <taxon>Nephilidae</taxon>
        <taxon>Nephila</taxon>
    </lineage>
</organism>
<dbReference type="Proteomes" id="UP000887013">
    <property type="component" value="Unassembled WGS sequence"/>
</dbReference>
<sequence length="103" mass="11496">MAIGTLFEVQDQGSTDTDHNLKCRVPLSKKSSRVADGRCFDAAVRGTIEKSAIVSNRYFELGVLSERYNRWITFVPPPSEPSDYLSCFPPGRNMVLCTSQHVV</sequence>
<dbReference type="AlphaFoldDB" id="A0A8X6QEN2"/>
<gene>
    <name evidence="1" type="ORF">NPIL_94801</name>
</gene>
<protein>
    <submittedName>
        <fullName evidence="1">Uncharacterized protein</fullName>
    </submittedName>
</protein>
<comment type="caution">
    <text evidence="1">The sequence shown here is derived from an EMBL/GenBank/DDBJ whole genome shotgun (WGS) entry which is preliminary data.</text>
</comment>
<accession>A0A8X6QEN2</accession>
<dbReference type="EMBL" id="BMAW01079365">
    <property type="protein sequence ID" value="GFU15022.1"/>
    <property type="molecule type" value="Genomic_DNA"/>
</dbReference>
<evidence type="ECO:0000313" key="1">
    <source>
        <dbReference type="EMBL" id="GFU15022.1"/>
    </source>
</evidence>
<keyword evidence="2" id="KW-1185">Reference proteome</keyword>
<name>A0A8X6QEN2_NEPPI</name>
<proteinExistence type="predicted"/>
<evidence type="ECO:0000313" key="2">
    <source>
        <dbReference type="Proteomes" id="UP000887013"/>
    </source>
</evidence>
<reference evidence="1" key="1">
    <citation type="submission" date="2020-08" db="EMBL/GenBank/DDBJ databases">
        <title>Multicomponent nature underlies the extraordinary mechanical properties of spider dragline silk.</title>
        <authorList>
            <person name="Kono N."/>
            <person name="Nakamura H."/>
            <person name="Mori M."/>
            <person name="Yoshida Y."/>
            <person name="Ohtoshi R."/>
            <person name="Malay A.D."/>
            <person name="Moran D.A.P."/>
            <person name="Tomita M."/>
            <person name="Numata K."/>
            <person name="Arakawa K."/>
        </authorList>
    </citation>
    <scope>NUCLEOTIDE SEQUENCE</scope>
</reference>